<accession>A0A916ZS61</accession>
<dbReference type="Pfam" id="PF07396">
    <property type="entry name" value="Porin_O_P"/>
    <property type="match status" value="1"/>
</dbReference>
<reference evidence="2" key="2">
    <citation type="submission" date="2020-09" db="EMBL/GenBank/DDBJ databases">
        <authorList>
            <person name="Sun Q."/>
            <person name="Zhou Y."/>
        </authorList>
    </citation>
    <scope>NUCLEOTIDE SEQUENCE</scope>
    <source>
        <strain evidence="2">CGMCC 1.15367</strain>
    </source>
</reference>
<dbReference type="Proteomes" id="UP000644699">
    <property type="component" value="Unassembled WGS sequence"/>
</dbReference>
<dbReference type="EMBL" id="BMIQ01000004">
    <property type="protein sequence ID" value="GGE09983.1"/>
    <property type="molecule type" value="Genomic_DNA"/>
</dbReference>
<reference evidence="2" key="1">
    <citation type="journal article" date="2014" name="Int. J. Syst. Evol. Microbiol.">
        <title>Complete genome sequence of Corynebacterium casei LMG S-19264T (=DSM 44701T), isolated from a smear-ripened cheese.</title>
        <authorList>
            <consortium name="US DOE Joint Genome Institute (JGI-PGF)"/>
            <person name="Walter F."/>
            <person name="Albersmeier A."/>
            <person name="Kalinowski J."/>
            <person name="Ruckert C."/>
        </authorList>
    </citation>
    <scope>NUCLEOTIDE SEQUENCE</scope>
    <source>
        <strain evidence="2">CGMCC 1.15367</strain>
    </source>
</reference>
<keyword evidence="1" id="KW-0732">Signal</keyword>
<dbReference type="Gene3D" id="2.40.160.10">
    <property type="entry name" value="Porin"/>
    <property type="match status" value="1"/>
</dbReference>
<gene>
    <name evidence="2" type="ORF">GCM10011390_31300</name>
</gene>
<dbReference type="RefSeq" id="WP_188910054.1">
    <property type="nucleotide sequence ID" value="NZ_BMIQ01000004.1"/>
</dbReference>
<organism evidence="2 3">
    <name type="scientific">Aureimonas endophytica</name>
    <dbReference type="NCBI Taxonomy" id="2027858"/>
    <lineage>
        <taxon>Bacteria</taxon>
        <taxon>Pseudomonadati</taxon>
        <taxon>Pseudomonadota</taxon>
        <taxon>Alphaproteobacteria</taxon>
        <taxon>Hyphomicrobiales</taxon>
        <taxon>Aurantimonadaceae</taxon>
        <taxon>Aureimonas</taxon>
    </lineage>
</organism>
<sequence length="403" mass="42864">MRRAARLLALGLAAGSLFASAALAQQPIKTEAAGAKAPTAPDPLRFGTPNAFLSFQPFFQFEAGHGSSSPDSLIGDVDNFDGQLRRARLYADFGYHDFGGRFTIDFAPTTGPDVIYAYLDYTLPDIATLQVGQQDMAFSMQRLIGSRSALFNENGQNQTLSRPGAVGVQVFSDAENYSLAGGVFGTDINVAPFDQSVTVAGRATYAPINTDEAALHLGVAVSDTFDSSVPISFSGDTGTPLFSKKTITSSAFTAVDSYLATNFEASATVGRFTLQSEYTLGDMDDGIRDDSLLHGGYLGVLAFLTDDHRGYDGKYGIFKRVKPAAPVGKGGFGAVEIGGRLDYLNLADAGPKAGTEIAGTGILNWYLTDQIRFSATDTYTAVTEGPDDGADYNTAMLRVWFVY</sequence>
<name>A0A916ZS61_9HYPH</name>
<evidence type="ECO:0000256" key="1">
    <source>
        <dbReference type="SAM" id="SignalP"/>
    </source>
</evidence>
<proteinExistence type="predicted"/>
<evidence type="ECO:0008006" key="4">
    <source>
        <dbReference type="Google" id="ProtNLM"/>
    </source>
</evidence>
<feature type="signal peptide" evidence="1">
    <location>
        <begin position="1"/>
        <end position="24"/>
    </location>
</feature>
<feature type="chain" id="PRO_5037126265" description="Phosphate-selective porin OprO/OprP" evidence="1">
    <location>
        <begin position="25"/>
        <end position="403"/>
    </location>
</feature>
<keyword evidence="3" id="KW-1185">Reference proteome</keyword>
<dbReference type="InterPro" id="IPR010870">
    <property type="entry name" value="Porin_O/P"/>
</dbReference>
<protein>
    <recommendedName>
        <fullName evidence="4">Phosphate-selective porin OprO/OprP</fullName>
    </recommendedName>
</protein>
<dbReference type="AlphaFoldDB" id="A0A916ZS61"/>
<evidence type="ECO:0000313" key="2">
    <source>
        <dbReference type="EMBL" id="GGE09983.1"/>
    </source>
</evidence>
<dbReference type="InterPro" id="IPR023614">
    <property type="entry name" value="Porin_dom_sf"/>
</dbReference>
<comment type="caution">
    <text evidence="2">The sequence shown here is derived from an EMBL/GenBank/DDBJ whole genome shotgun (WGS) entry which is preliminary data.</text>
</comment>
<evidence type="ECO:0000313" key="3">
    <source>
        <dbReference type="Proteomes" id="UP000644699"/>
    </source>
</evidence>